<accession>A0A4P2QHD4</accession>
<keyword evidence="1" id="KW-0472">Membrane</keyword>
<protein>
    <submittedName>
        <fullName evidence="2">Uncharacterized protein</fullName>
    </submittedName>
</protein>
<dbReference type="EMBL" id="CP012672">
    <property type="protein sequence ID" value="AUX29387.1"/>
    <property type="molecule type" value="Genomic_DNA"/>
</dbReference>
<name>A0A4P2QHD4_SORCE</name>
<dbReference type="RefSeq" id="WP_129573563.1">
    <property type="nucleotide sequence ID" value="NZ_CP012672.1"/>
</dbReference>
<reference evidence="2 3" key="1">
    <citation type="submission" date="2015-09" db="EMBL/GenBank/DDBJ databases">
        <title>Sorangium comparison.</title>
        <authorList>
            <person name="Zaburannyi N."/>
            <person name="Bunk B."/>
            <person name="Overmann J."/>
            <person name="Mueller R."/>
        </authorList>
    </citation>
    <scope>NUCLEOTIDE SEQUENCE [LARGE SCALE GENOMIC DNA]</scope>
    <source>
        <strain evidence="2 3">So ce836</strain>
    </source>
</reference>
<evidence type="ECO:0000313" key="2">
    <source>
        <dbReference type="EMBL" id="AUX29387.1"/>
    </source>
</evidence>
<feature type="transmembrane region" description="Helical" evidence="1">
    <location>
        <begin position="21"/>
        <end position="41"/>
    </location>
</feature>
<evidence type="ECO:0000256" key="1">
    <source>
        <dbReference type="SAM" id="Phobius"/>
    </source>
</evidence>
<evidence type="ECO:0000313" key="3">
    <source>
        <dbReference type="Proteomes" id="UP000295497"/>
    </source>
</evidence>
<organism evidence="2 3">
    <name type="scientific">Sorangium cellulosum</name>
    <name type="common">Polyangium cellulosum</name>
    <dbReference type="NCBI Taxonomy" id="56"/>
    <lineage>
        <taxon>Bacteria</taxon>
        <taxon>Pseudomonadati</taxon>
        <taxon>Myxococcota</taxon>
        <taxon>Polyangia</taxon>
        <taxon>Polyangiales</taxon>
        <taxon>Polyangiaceae</taxon>
        <taxon>Sorangium</taxon>
    </lineage>
</organism>
<feature type="transmembrane region" description="Helical" evidence="1">
    <location>
        <begin position="104"/>
        <end position="123"/>
    </location>
</feature>
<dbReference type="AlphaFoldDB" id="A0A4P2QHD4"/>
<sequence length="275" mass="28380">MKASLQGDRAGAAQRARWVDAGNMANGFLVFGNVVTGFIAIGNVARGFIAIGNVAVGVVAIGNVAFGVVGGFGATIAVGAFAAAGVLSFPVLDGVAGVASATDLHLVLSVFPIVLWFVAARLFPGRRAPRLGPSPELTPLRALLRGDRPEGWVRARVERAGAGALRLAQGGARLELPATPEALGACGALLPEGGSARLFAYVRAEEHVRGGEGGYREAQRRERVLTVADLVRPPAWVPPWIDGGEAQWWLSRAWKVGAVAAAVLRAAQLVAGAMG</sequence>
<dbReference type="Proteomes" id="UP000295497">
    <property type="component" value="Chromosome"/>
</dbReference>
<proteinExistence type="predicted"/>
<keyword evidence="1" id="KW-0812">Transmembrane</keyword>
<keyword evidence="1" id="KW-1133">Transmembrane helix</keyword>
<gene>
    <name evidence="2" type="ORF">SOCE836_014770</name>
</gene>